<dbReference type="EMBL" id="CM045767">
    <property type="protein sequence ID" value="KAI7999121.1"/>
    <property type="molecule type" value="Genomic_DNA"/>
</dbReference>
<evidence type="ECO:0000313" key="2">
    <source>
        <dbReference type="Proteomes" id="UP001060215"/>
    </source>
</evidence>
<organism evidence="1 2">
    <name type="scientific">Camellia lanceoleosa</name>
    <dbReference type="NCBI Taxonomy" id="1840588"/>
    <lineage>
        <taxon>Eukaryota</taxon>
        <taxon>Viridiplantae</taxon>
        <taxon>Streptophyta</taxon>
        <taxon>Embryophyta</taxon>
        <taxon>Tracheophyta</taxon>
        <taxon>Spermatophyta</taxon>
        <taxon>Magnoliopsida</taxon>
        <taxon>eudicotyledons</taxon>
        <taxon>Gunneridae</taxon>
        <taxon>Pentapetalae</taxon>
        <taxon>asterids</taxon>
        <taxon>Ericales</taxon>
        <taxon>Theaceae</taxon>
        <taxon>Camellia</taxon>
    </lineage>
</organism>
<reference evidence="1 2" key="1">
    <citation type="journal article" date="2022" name="Plant J.">
        <title>Chromosome-level genome of Camellia lanceoleosa provides a valuable resource for understanding genome evolution and self-incompatibility.</title>
        <authorList>
            <person name="Gong W."/>
            <person name="Xiao S."/>
            <person name="Wang L."/>
            <person name="Liao Z."/>
            <person name="Chang Y."/>
            <person name="Mo W."/>
            <person name="Hu G."/>
            <person name="Li W."/>
            <person name="Zhao G."/>
            <person name="Zhu H."/>
            <person name="Hu X."/>
            <person name="Ji K."/>
            <person name="Xiang X."/>
            <person name="Song Q."/>
            <person name="Yuan D."/>
            <person name="Jin S."/>
            <person name="Zhang L."/>
        </authorList>
    </citation>
    <scope>NUCLEOTIDE SEQUENCE [LARGE SCALE GENOMIC DNA]</scope>
    <source>
        <strain evidence="1">SQ_2022a</strain>
    </source>
</reference>
<keyword evidence="2" id="KW-1185">Reference proteome</keyword>
<proteinExistence type="predicted"/>
<gene>
    <name evidence="1" type="ORF">LOK49_LG10G02815</name>
</gene>
<sequence length="247" mass="26540">MKEENKAEFRKQGKFSNNSGLNPFQSVLENSNQVNNATSSSSNGFNSLVGDVGFVFGLHKNSLMSNLNLEKEQCTGSAEGFGSFNNVGFVFGVNQSNSDSNSHSHSEHKESSGGVGELGANVGFVFGANKSSSLTNSDLERRPSSGNVQQLGADEFGQLNDGGFVFGAKKSNSVSNKNSEHRASNGSEGQMHADEFRKFDMCNLAPNLPLQRYPDSNFEAREPGVNVEIFGEEGAMKEENKASSEAR</sequence>
<comment type="caution">
    <text evidence="1">The sequence shown here is derived from an EMBL/GenBank/DDBJ whole genome shotgun (WGS) entry which is preliminary data.</text>
</comment>
<evidence type="ECO:0000313" key="1">
    <source>
        <dbReference type="EMBL" id="KAI7999121.1"/>
    </source>
</evidence>
<name>A0ACC0GGC9_9ERIC</name>
<accession>A0ACC0GGC9</accession>
<protein>
    <submittedName>
        <fullName evidence="1">Uncharacterized protein</fullName>
    </submittedName>
</protein>
<dbReference type="Proteomes" id="UP001060215">
    <property type="component" value="Chromosome 10"/>
</dbReference>